<name>A0ACD3APA5_9AGAR</name>
<dbReference type="EMBL" id="ML208371">
    <property type="protein sequence ID" value="TFK67630.1"/>
    <property type="molecule type" value="Genomic_DNA"/>
</dbReference>
<proteinExistence type="predicted"/>
<protein>
    <submittedName>
        <fullName evidence="1">MFS general substrate transporter</fullName>
    </submittedName>
</protein>
<evidence type="ECO:0000313" key="1">
    <source>
        <dbReference type="EMBL" id="TFK67630.1"/>
    </source>
</evidence>
<keyword evidence="2" id="KW-1185">Reference proteome</keyword>
<dbReference type="Proteomes" id="UP000308600">
    <property type="component" value="Unassembled WGS sequence"/>
</dbReference>
<accession>A0ACD3APA5</accession>
<evidence type="ECO:0000313" key="2">
    <source>
        <dbReference type="Proteomes" id="UP000308600"/>
    </source>
</evidence>
<organism evidence="1 2">
    <name type="scientific">Pluteus cervinus</name>
    <dbReference type="NCBI Taxonomy" id="181527"/>
    <lineage>
        <taxon>Eukaryota</taxon>
        <taxon>Fungi</taxon>
        <taxon>Dikarya</taxon>
        <taxon>Basidiomycota</taxon>
        <taxon>Agaricomycotina</taxon>
        <taxon>Agaricomycetes</taxon>
        <taxon>Agaricomycetidae</taxon>
        <taxon>Agaricales</taxon>
        <taxon>Pluteineae</taxon>
        <taxon>Pluteaceae</taxon>
        <taxon>Pluteus</taxon>
    </lineage>
</organism>
<reference evidence="1 2" key="1">
    <citation type="journal article" date="2019" name="Nat. Ecol. Evol.">
        <title>Megaphylogeny resolves global patterns of mushroom evolution.</title>
        <authorList>
            <person name="Varga T."/>
            <person name="Krizsan K."/>
            <person name="Foldi C."/>
            <person name="Dima B."/>
            <person name="Sanchez-Garcia M."/>
            <person name="Sanchez-Ramirez S."/>
            <person name="Szollosi G.J."/>
            <person name="Szarkandi J.G."/>
            <person name="Papp V."/>
            <person name="Albert L."/>
            <person name="Andreopoulos W."/>
            <person name="Angelini C."/>
            <person name="Antonin V."/>
            <person name="Barry K.W."/>
            <person name="Bougher N.L."/>
            <person name="Buchanan P."/>
            <person name="Buyck B."/>
            <person name="Bense V."/>
            <person name="Catcheside P."/>
            <person name="Chovatia M."/>
            <person name="Cooper J."/>
            <person name="Damon W."/>
            <person name="Desjardin D."/>
            <person name="Finy P."/>
            <person name="Geml J."/>
            <person name="Haridas S."/>
            <person name="Hughes K."/>
            <person name="Justo A."/>
            <person name="Karasinski D."/>
            <person name="Kautmanova I."/>
            <person name="Kiss B."/>
            <person name="Kocsube S."/>
            <person name="Kotiranta H."/>
            <person name="LaButti K.M."/>
            <person name="Lechner B.E."/>
            <person name="Liimatainen K."/>
            <person name="Lipzen A."/>
            <person name="Lukacs Z."/>
            <person name="Mihaltcheva S."/>
            <person name="Morgado L.N."/>
            <person name="Niskanen T."/>
            <person name="Noordeloos M.E."/>
            <person name="Ohm R.A."/>
            <person name="Ortiz-Santana B."/>
            <person name="Ovrebo C."/>
            <person name="Racz N."/>
            <person name="Riley R."/>
            <person name="Savchenko A."/>
            <person name="Shiryaev A."/>
            <person name="Soop K."/>
            <person name="Spirin V."/>
            <person name="Szebenyi C."/>
            <person name="Tomsovsky M."/>
            <person name="Tulloss R.E."/>
            <person name="Uehling J."/>
            <person name="Grigoriev I.V."/>
            <person name="Vagvolgyi C."/>
            <person name="Papp T."/>
            <person name="Martin F.M."/>
            <person name="Miettinen O."/>
            <person name="Hibbett D.S."/>
            <person name="Nagy L.G."/>
        </authorList>
    </citation>
    <scope>NUCLEOTIDE SEQUENCE [LARGE SCALE GENOMIC DNA]</scope>
    <source>
        <strain evidence="1 2">NL-1719</strain>
    </source>
</reference>
<sequence>MTGGFTALPLADPDAEYDANNSSGGGRAGGTEGPKFKGVSRIVGPKWMHLPALTIGLFGVQIFWSVEMGYASPYLLSLGLSKSSMAGVFVAGPLSGLVMQPLIGILADHSTSRWGRRRPYMLIGATLCISAMLLLGFTREFAAIFTGYNNSSNDTLTIWLAILSIYLIDFSINAVQAVDRALLVDTLPPSAQARGNAWAARMLGVGSVVGFFVGGVDLPKTFPMFGNSQLQVLTVIASTLLLLGHLVMAWMVKERILIKSSANSHHRKSFVQELRDIWSNMLTLPPVIRQICMIQFFAWIGWFPVLFYTTVYIGDIYRSVAPTPETPEAQLNLDAEATRLGSRALFFSAVLSLLVNLIAPGFVSEAAGNPNSTSSSTGHLPGGSGRGWKQDGGSHGGMFSSRGLKTVKRLIMACRVPKRLQVHLASIWAASHGIFAACMFATWFISSVAGASLLITITGFSWAITQWVPFSLLAEAILTEPAAGDEPHAIRLSDTRTRTRSRSRKPRSNPLGQAHLRPYTPNTRRPHSSNISDDQEREGFLDPIQEQDESSRRSSLQGSDVDEKDGYGGDCSGDEGIVGGHAKGKRNPILGNLHAQLSSPNVSGMLDSRHDAGDPSGRIDADEGLEEGEYSSDDDGWDGNPDSEDNYNADDSVRKGSGLSSKAGIILGIHNVFVVIPQFLVTGISAIIFALFDPARSVHPAHNAGGAASIPSNMTSVDHSDVVPADHVALVIRTIKIIGKREAEVEGGSNTVVFIFRLGGVAATVAFVLCWRLARKLRHK</sequence>
<gene>
    <name evidence="1" type="ORF">BDN72DRAFT_960871</name>
</gene>